<dbReference type="AlphaFoldDB" id="A0A081BQ52"/>
<dbReference type="InterPro" id="IPR009078">
    <property type="entry name" value="Ferritin-like_SF"/>
</dbReference>
<dbReference type="PANTHER" id="PTHR33531">
    <property type="entry name" value="RUBRERYTHRIN SUBFAMILY"/>
    <property type="match status" value="1"/>
</dbReference>
<dbReference type="CDD" id="cd01045">
    <property type="entry name" value="Ferritin_like_AB"/>
    <property type="match status" value="1"/>
</dbReference>
<evidence type="ECO:0000313" key="3">
    <source>
        <dbReference type="Proteomes" id="UP000030700"/>
    </source>
</evidence>
<evidence type="ECO:0000313" key="2">
    <source>
        <dbReference type="EMBL" id="GAK52518.1"/>
    </source>
</evidence>
<dbReference type="SUPFAM" id="SSF47240">
    <property type="entry name" value="Ferritin-like"/>
    <property type="match status" value="1"/>
</dbReference>
<name>A0A081BQ52_9BACT</name>
<gene>
    <name evidence="2" type="ORF">U14_03769</name>
</gene>
<dbReference type="GO" id="GO:0016491">
    <property type="term" value="F:oxidoreductase activity"/>
    <property type="evidence" value="ECO:0007669"/>
    <property type="project" value="InterPro"/>
</dbReference>
<dbReference type="InterPro" id="IPR003251">
    <property type="entry name" value="Rr_diiron-bd_dom"/>
</dbReference>
<dbReference type="Gene3D" id="1.20.1260.10">
    <property type="match status" value="1"/>
</dbReference>
<dbReference type="InterPro" id="IPR012347">
    <property type="entry name" value="Ferritin-like"/>
</dbReference>
<dbReference type="Pfam" id="PF02915">
    <property type="entry name" value="Rubrerythrin"/>
    <property type="match status" value="1"/>
</dbReference>
<dbReference type="Proteomes" id="UP000030700">
    <property type="component" value="Unassembled WGS sequence"/>
</dbReference>
<evidence type="ECO:0000259" key="1">
    <source>
        <dbReference type="Pfam" id="PF02915"/>
    </source>
</evidence>
<dbReference type="STRING" id="1499966.U14_03769"/>
<protein>
    <submittedName>
        <fullName evidence="2">Rubrerythrin</fullName>
    </submittedName>
</protein>
<dbReference type="HOGENOM" id="CLU_119858_2_0_0"/>
<reference evidence="2 3" key="1">
    <citation type="journal article" date="2015" name="PeerJ">
        <title>First genomic representation of candidate bacterial phylum KSB3 points to enhanced environmental sensing as a trigger of wastewater bulking.</title>
        <authorList>
            <person name="Sekiguchi Y."/>
            <person name="Ohashi A."/>
            <person name="Parks D.H."/>
            <person name="Yamauchi T."/>
            <person name="Tyson G.W."/>
            <person name="Hugenholtz P."/>
        </authorList>
    </citation>
    <scope>NUCLEOTIDE SEQUENCE [LARGE SCALE GENOMIC DNA]</scope>
</reference>
<organism evidence="2 3">
    <name type="scientific">Candidatus Moduliflexus flocculans</name>
    <dbReference type="NCBI Taxonomy" id="1499966"/>
    <lineage>
        <taxon>Bacteria</taxon>
        <taxon>Candidatus Moduliflexota</taxon>
        <taxon>Candidatus Moduliflexia</taxon>
        <taxon>Candidatus Moduliflexales</taxon>
        <taxon>Candidatus Moduliflexaceae</taxon>
    </lineage>
</organism>
<accession>A0A081BQ52</accession>
<keyword evidence="3" id="KW-1185">Reference proteome</keyword>
<dbReference type="GO" id="GO:0046872">
    <property type="term" value="F:metal ion binding"/>
    <property type="evidence" value="ECO:0007669"/>
    <property type="project" value="InterPro"/>
</dbReference>
<dbReference type="EMBL" id="DF820458">
    <property type="protein sequence ID" value="GAK52518.1"/>
    <property type="molecule type" value="Genomic_DNA"/>
</dbReference>
<proteinExistence type="predicted"/>
<sequence length="154" mass="17784">MRTFESLDEILDFAIAEEEAAAAFYRELAAKMERRSMREVFEGFAREEDGHKAKLLAVQHGATPFTVKQPVFDLKIADYVVDVDANPAVPDMDYQQALILAMKKEKGAFRLYTLLGEQAQEESFRTLFLGLAQEEAKHKLRFELEYDEQFLHEM</sequence>
<feature type="domain" description="Rubrerythrin diiron-binding" evidence="1">
    <location>
        <begin position="9"/>
        <end position="57"/>
    </location>
</feature>
<dbReference type="PANTHER" id="PTHR33531:SF10">
    <property type="entry name" value="BLR7895 PROTEIN"/>
    <property type="match status" value="1"/>
</dbReference>